<sequence>MKKADNQALLKHVEKVNQKVSQWPQWQQQLINQRVSEPKKSQAQLSSAVQS</sequence>
<accession>A0ABT2FNC8</accession>
<proteinExistence type="predicted"/>
<dbReference type="RefSeq" id="WP_238897323.1">
    <property type="nucleotide sequence ID" value="NZ_JAKOGG010000013.1"/>
</dbReference>
<comment type="caution">
    <text evidence="1">The sequence shown here is derived from an EMBL/GenBank/DDBJ whole genome shotgun (WGS) entry which is preliminary data.</text>
</comment>
<evidence type="ECO:0000313" key="2">
    <source>
        <dbReference type="Proteomes" id="UP001201549"/>
    </source>
</evidence>
<protein>
    <submittedName>
        <fullName evidence="1">Uncharacterized protein</fullName>
    </submittedName>
</protein>
<keyword evidence="2" id="KW-1185">Reference proteome</keyword>
<name>A0ABT2FNC8_9GAMM</name>
<dbReference type="EMBL" id="JAKOGG010000013">
    <property type="protein sequence ID" value="MCS4557847.1"/>
    <property type="molecule type" value="Genomic_DNA"/>
</dbReference>
<organism evidence="1 2">
    <name type="scientific">Shewanella electrica</name>
    <dbReference type="NCBI Taxonomy" id="515560"/>
    <lineage>
        <taxon>Bacteria</taxon>
        <taxon>Pseudomonadati</taxon>
        <taxon>Pseudomonadota</taxon>
        <taxon>Gammaproteobacteria</taxon>
        <taxon>Alteromonadales</taxon>
        <taxon>Shewanellaceae</taxon>
        <taxon>Shewanella</taxon>
    </lineage>
</organism>
<reference evidence="2" key="1">
    <citation type="submission" date="2023-07" db="EMBL/GenBank/DDBJ databases">
        <title>Shewanella mangrovi sp. nov., an acetaldehyde- degrading bacterium isolated from mangrove sediment.</title>
        <authorList>
            <person name="Liu Y."/>
        </authorList>
    </citation>
    <scope>NUCLEOTIDE SEQUENCE [LARGE SCALE GENOMIC DNA]</scope>
    <source>
        <strain evidence="2">C32</strain>
    </source>
</reference>
<evidence type="ECO:0000313" key="1">
    <source>
        <dbReference type="EMBL" id="MCS4557847.1"/>
    </source>
</evidence>
<dbReference type="Proteomes" id="UP001201549">
    <property type="component" value="Unassembled WGS sequence"/>
</dbReference>
<gene>
    <name evidence="1" type="ORF">L9G74_15460</name>
</gene>